<keyword evidence="3" id="KW-1185">Reference proteome</keyword>
<protein>
    <recommendedName>
        <fullName evidence="1">Phosphoadenosine phosphosulphate reductase domain-containing protein</fullName>
    </recommendedName>
</protein>
<dbReference type="OrthoDB" id="9774475at2"/>
<evidence type="ECO:0000313" key="2">
    <source>
        <dbReference type="EMBL" id="QDS88696.1"/>
    </source>
</evidence>
<dbReference type="PANTHER" id="PTHR43196">
    <property type="entry name" value="SULFATE ADENYLYLTRANSFERASE SUBUNIT 2"/>
    <property type="match status" value="1"/>
</dbReference>
<dbReference type="Gene3D" id="3.40.50.620">
    <property type="entry name" value="HUPs"/>
    <property type="match status" value="1"/>
</dbReference>
<dbReference type="Pfam" id="PF01507">
    <property type="entry name" value="PAPS_reduct"/>
    <property type="match status" value="1"/>
</dbReference>
<dbReference type="REBASE" id="356376">
    <property type="entry name" value="M.PbaEC9DndCP"/>
</dbReference>
<dbReference type="AlphaFoldDB" id="A0A517M1G0"/>
<dbReference type="Pfam" id="PF20306">
    <property type="entry name" value="Sp-DndD"/>
    <property type="match status" value="1"/>
</dbReference>
<accession>A0A517M1G0</accession>
<dbReference type="GO" id="GO:0003824">
    <property type="term" value="F:catalytic activity"/>
    <property type="evidence" value="ECO:0007669"/>
    <property type="project" value="InterPro"/>
</dbReference>
<feature type="domain" description="Phosphoadenosine phosphosulphate reductase" evidence="1">
    <location>
        <begin position="41"/>
        <end position="222"/>
    </location>
</feature>
<dbReference type="RefSeq" id="WP_145346086.1">
    <property type="nucleotide sequence ID" value="NZ_CP036261.1"/>
</dbReference>
<organism evidence="2 3">
    <name type="scientific">Rosistilla ulvae</name>
    <dbReference type="NCBI Taxonomy" id="1930277"/>
    <lineage>
        <taxon>Bacteria</taxon>
        <taxon>Pseudomonadati</taxon>
        <taxon>Planctomycetota</taxon>
        <taxon>Planctomycetia</taxon>
        <taxon>Pirellulales</taxon>
        <taxon>Pirellulaceae</taxon>
        <taxon>Rosistilla</taxon>
    </lineage>
</organism>
<evidence type="ECO:0000313" key="3">
    <source>
        <dbReference type="Proteomes" id="UP000319557"/>
    </source>
</evidence>
<proteinExistence type="predicted"/>
<dbReference type="InterPro" id="IPR046882">
    <property type="entry name" value="Sp-DndD"/>
</dbReference>
<dbReference type="InterPro" id="IPR014729">
    <property type="entry name" value="Rossmann-like_a/b/a_fold"/>
</dbReference>
<dbReference type="NCBIfam" id="TIGR03183">
    <property type="entry name" value="DNA_S_dndC"/>
    <property type="match status" value="1"/>
</dbReference>
<dbReference type="InterPro" id="IPR050128">
    <property type="entry name" value="Sulfate_adenylyltrnsfr_sub2"/>
</dbReference>
<dbReference type="EMBL" id="CP036261">
    <property type="protein sequence ID" value="QDS88696.1"/>
    <property type="molecule type" value="Genomic_DNA"/>
</dbReference>
<gene>
    <name evidence="2" type="ORF">EC9_28880</name>
</gene>
<dbReference type="PANTHER" id="PTHR43196:SF2">
    <property type="entry name" value="PHOSPHOADENOSINE PHOSPHOSULFATE REDUCTASE"/>
    <property type="match status" value="1"/>
</dbReference>
<reference evidence="2 3" key="1">
    <citation type="submission" date="2019-02" db="EMBL/GenBank/DDBJ databases">
        <title>Deep-cultivation of Planctomycetes and their phenomic and genomic characterization uncovers novel biology.</title>
        <authorList>
            <person name="Wiegand S."/>
            <person name="Jogler M."/>
            <person name="Boedeker C."/>
            <person name="Pinto D."/>
            <person name="Vollmers J."/>
            <person name="Rivas-Marin E."/>
            <person name="Kohn T."/>
            <person name="Peeters S.H."/>
            <person name="Heuer A."/>
            <person name="Rast P."/>
            <person name="Oberbeckmann S."/>
            <person name="Bunk B."/>
            <person name="Jeske O."/>
            <person name="Meyerdierks A."/>
            <person name="Storesund J.E."/>
            <person name="Kallscheuer N."/>
            <person name="Luecker S."/>
            <person name="Lage O.M."/>
            <person name="Pohl T."/>
            <person name="Merkel B.J."/>
            <person name="Hornburger P."/>
            <person name="Mueller R.-W."/>
            <person name="Bruemmer F."/>
            <person name="Labrenz M."/>
            <person name="Spormann A.M."/>
            <person name="Op den Camp H."/>
            <person name="Overmann J."/>
            <person name="Amann R."/>
            <person name="Jetten M.S.M."/>
            <person name="Mascher T."/>
            <person name="Medema M.H."/>
            <person name="Devos D.P."/>
            <person name="Kaster A.-K."/>
            <person name="Ovreas L."/>
            <person name="Rohde M."/>
            <person name="Galperin M.Y."/>
            <person name="Jogler C."/>
        </authorList>
    </citation>
    <scope>NUCLEOTIDE SEQUENCE [LARGE SCALE GENOMIC DNA]</scope>
    <source>
        <strain evidence="2 3">EC9</strain>
    </source>
</reference>
<dbReference type="InterPro" id="IPR017598">
    <property type="entry name" value="SulphurTrfase_DndC"/>
</dbReference>
<sequence length="493" mass="55826">MAKIKIPAVANERNSIFDLKPIDAFIAEVQDVYLADNAPWVLGYSGGKDSTATLQLVWMAIKALPLEKRQKTVYVISSDTFVETPVIVGHIDTNLDAINSAAKAEGLPFEAHKVVPEVSDTFWVCLLGKGYPAPTTRFRWCTARMKISPADKFILGRVAEFGEVVMVLGARRGESATRDQVMKNREIHGSRLRKHSTLLNAFVYAPIEEFSTNDVWTYILQGDNGRSPWGADNSELVGMYKSAAGGECPLVVDNSTPSCGNSRFGCWVCTVVEKDHSMESLVDNGEEWMEPLLDFRNKLATHRLPEVKRKIRSIKRRDGRVWRKKNEDGSEGTPIPGPYLFEFRCEMLRELLEIEQRIRREGPDPNARLIREDELGEIRKIWRTEEQDWRDSVPKIYREVTGEELPGVIDDVTSLTSADASLLQEVCSRHDVPTRLVGKLLDLERDMQGMSRRAGIFKQIDRVFREDWKEEIRARAEVDALIAASEADDEDNE</sequence>
<dbReference type="SUPFAM" id="SSF52402">
    <property type="entry name" value="Adenine nucleotide alpha hydrolases-like"/>
    <property type="match status" value="1"/>
</dbReference>
<evidence type="ECO:0000259" key="1">
    <source>
        <dbReference type="Pfam" id="PF01507"/>
    </source>
</evidence>
<name>A0A517M1G0_9BACT</name>
<dbReference type="Proteomes" id="UP000319557">
    <property type="component" value="Chromosome"/>
</dbReference>
<dbReference type="KEGG" id="ruv:EC9_28880"/>
<dbReference type="InterPro" id="IPR002500">
    <property type="entry name" value="PAPS_reduct_dom"/>
</dbReference>
<dbReference type="NCBIfam" id="NF005316">
    <property type="entry name" value="PRK06850.1"/>
    <property type="match status" value="1"/>
</dbReference>